<keyword evidence="3" id="KW-1185">Reference proteome</keyword>
<evidence type="ECO:0000313" key="2">
    <source>
        <dbReference type="EMBL" id="CAK9266022.1"/>
    </source>
</evidence>
<protein>
    <submittedName>
        <fullName evidence="2">Uncharacterized protein</fullName>
    </submittedName>
</protein>
<feature type="region of interest" description="Disordered" evidence="1">
    <location>
        <begin position="1"/>
        <end position="28"/>
    </location>
</feature>
<evidence type="ECO:0000313" key="3">
    <source>
        <dbReference type="Proteomes" id="UP001497444"/>
    </source>
</evidence>
<dbReference type="Proteomes" id="UP001497444">
    <property type="component" value="Chromosome 18"/>
</dbReference>
<gene>
    <name evidence="2" type="ORF">CSSPJE1EN1_LOCUS11500</name>
</gene>
<dbReference type="EMBL" id="OZ020113">
    <property type="protein sequence ID" value="CAK9266022.1"/>
    <property type="molecule type" value="Genomic_DNA"/>
</dbReference>
<accession>A0ABP0WKW9</accession>
<evidence type="ECO:0000256" key="1">
    <source>
        <dbReference type="SAM" id="MobiDB-lite"/>
    </source>
</evidence>
<sequence length="100" mass="11571">MVRKAAAMSASKKPRPLMPVRSQSITTNRFTTAPLRSSLGSTVRFNLPSEKELDLENETKVELEPVKNPLQETYSKEPEHRRALFRKMKDTEYLTGTQYW</sequence>
<organism evidence="2 3">
    <name type="scientific">Sphagnum jensenii</name>
    <dbReference type="NCBI Taxonomy" id="128206"/>
    <lineage>
        <taxon>Eukaryota</taxon>
        <taxon>Viridiplantae</taxon>
        <taxon>Streptophyta</taxon>
        <taxon>Embryophyta</taxon>
        <taxon>Bryophyta</taxon>
        <taxon>Sphagnophytina</taxon>
        <taxon>Sphagnopsida</taxon>
        <taxon>Sphagnales</taxon>
        <taxon>Sphagnaceae</taxon>
        <taxon>Sphagnum</taxon>
    </lineage>
</organism>
<name>A0ABP0WKW9_9BRYO</name>
<reference evidence="2" key="1">
    <citation type="submission" date="2024-02" db="EMBL/GenBank/DDBJ databases">
        <authorList>
            <consortium name="ELIXIR-Norway"/>
            <consortium name="Elixir Norway"/>
        </authorList>
    </citation>
    <scope>NUCLEOTIDE SEQUENCE</scope>
</reference>
<proteinExistence type="predicted"/>